<protein>
    <submittedName>
        <fullName evidence="2">Polymer-forming cytoskeletal protein</fullName>
    </submittedName>
</protein>
<dbReference type="Proteomes" id="UP001205601">
    <property type="component" value="Unassembled WGS sequence"/>
</dbReference>
<keyword evidence="3" id="KW-1185">Reference proteome</keyword>
<dbReference type="InterPro" id="IPR007607">
    <property type="entry name" value="BacA/B"/>
</dbReference>
<comment type="similarity">
    <text evidence="1">Belongs to the bactofilin family.</text>
</comment>
<proteinExistence type="inferred from homology"/>
<dbReference type="PANTHER" id="PTHR35024:SF4">
    <property type="entry name" value="POLYMER-FORMING CYTOSKELETAL PROTEIN"/>
    <property type="match status" value="1"/>
</dbReference>
<dbReference type="PANTHER" id="PTHR35024">
    <property type="entry name" value="HYPOTHETICAL CYTOSOLIC PROTEIN"/>
    <property type="match status" value="1"/>
</dbReference>
<comment type="caution">
    <text evidence="2">The sequence shown here is derived from an EMBL/GenBank/DDBJ whole genome shotgun (WGS) entry which is preliminary data.</text>
</comment>
<sequence>MKTPHGDLDRWPDPASSNARRSVFAQDLVVEGDATSSGPIEVRGNVIGSLRAPEITVAGSGRVEGSIVAHDLVVLGAVSGTVSARSVQLAPSAVVQADVTHERIAIEVGAELDGRLQRKA</sequence>
<reference evidence="3" key="1">
    <citation type="submission" date="2023-07" db="EMBL/GenBank/DDBJ databases">
        <title>Defluviimonas sediminis sp. nov., isolated from mangrove sediment.</title>
        <authorList>
            <person name="Liu L."/>
            <person name="Li J."/>
            <person name="Huang Y."/>
            <person name="Pan J."/>
            <person name="Li M."/>
        </authorList>
    </citation>
    <scope>NUCLEOTIDE SEQUENCE [LARGE SCALE GENOMIC DNA]</scope>
    <source>
        <strain evidence="3">FT324</strain>
    </source>
</reference>
<evidence type="ECO:0000313" key="2">
    <source>
        <dbReference type="EMBL" id="MCT8331855.1"/>
    </source>
</evidence>
<dbReference type="Pfam" id="PF04519">
    <property type="entry name" value="Bactofilin"/>
    <property type="match status" value="1"/>
</dbReference>
<evidence type="ECO:0000313" key="3">
    <source>
        <dbReference type="Proteomes" id="UP001205601"/>
    </source>
</evidence>
<dbReference type="RefSeq" id="WP_261497728.1">
    <property type="nucleotide sequence ID" value="NZ_JAOCQF010000007.1"/>
</dbReference>
<dbReference type="EMBL" id="JAOCQF010000007">
    <property type="protein sequence ID" value="MCT8331855.1"/>
    <property type="molecule type" value="Genomic_DNA"/>
</dbReference>
<name>A0ABT2NSC6_9RHOB</name>
<organism evidence="2 3">
    <name type="scientific">Albidovulum sediminis</name>
    <dbReference type="NCBI Taxonomy" id="3066345"/>
    <lineage>
        <taxon>Bacteria</taxon>
        <taxon>Pseudomonadati</taxon>
        <taxon>Pseudomonadota</taxon>
        <taxon>Alphaproteobacteria</taxon>
        <taxon>Rhodobacterales</taxon>
        <taxon>Paracoccaceae</taxon>
        <taxon>Albidovulum</taxon>
    </lineage>
</organism>
<gene>
    <name evidence="2" type="ORF">N5I32_20240</name>
</gene>
<accession>A0ABT2NSC6</accession>
<evidence type="ECO:0000256" key="1">
    <source>
        <dbReference type="ARBA" id="ARBA00044755"/>
    </source>
</evidence>